<organism evidence="2 3">
    <name type="scientific">Caenorhabditis bovis</name>
    <dbReference type="NCBI Taxonomy" id="2654633"/>
    <lineage>
        <taxon>Eukaryota</taxon>
        <taxon>Metazoa</taxon>
        <taxon>Ecdysozoa</taxon>
        <taxon>Nematoda</taxon>
        <taxon>Chromadorea</taxon>
        <taxon>Rhabditida</taxon>
        <taxon>Rhabditina</taxon>
        <taxon>Rhabditomorpha</taxon>
        <taxon>Rhabditoidea</taxon>
        <taxon>Rhabditidae</taxon>
        <taxon>Peloderinae</taxon>
        <taxon>Caenorhabditis</taxon>
    </lineage>
</organism>
<feature type="compositionally biased region" description="Basic and acidic residues" evidence="1">
    <location>
        <begin position="104"/>
        <end position="114"/>
    </location>
</feature>
<comment type="caution">
    <text evidence="2">The sequence shown here is derived from an EMBL/GenBank/DDBJ whole genome shotgun (WGS) entry which is preliminary data.</text>
</comment>
<feature type="region of interest" description="Disordered" evidence="1">
    <location>
        <begin position="91"/>
        <end position="149"/>
    </location>
</feature>
<feature type="compositionally biased region" description="Low complexity" evidence="1">
    <location>
        <begin position="117"/>
        <end position="126"/>
    </location>
</feature>
<evidence type="ECO:0000313" key="3">
    <source>
        <dbReference type="Proteomes" id="UP000494206"/>
    </source>
</evidence>
<evidence type="ECO:0000256" key="1">
    <source>
        <dbReference type="SAM" id="MobiDB-lite"/>
    </source>
</evidence>
<reference evidence="2 3" key="1">
    <citation type="submission" date="2020-04" db="EMBL/GenBank/DDBJ databases">
        <authorList>
            <person name="Laetsch R D."/>
            <person name="Stevens L."/>
            <person name="Kumar S."/>
            <person name="Blaxter L. M."/>
        </authorList>
    </citation>
    <scope>NUCLEOTIDE SEQUENCE [LARGE SCALE GENOMIC DNA]</scope>
</reference>
<dbReference type="EMBL" id="CADEPM010000014">
    <property type="protein sequence ID" value="CAB3411545.1"/>
    <property type="molecule type" value="Genomic_DNA"/>
</dbReference>
<evidence type="ECO:0000313" key="2">
    <source>
        <dbReference type="EMBL" id="CAB3411545.1"/>
    </source>
</evidence>
<proteinExistence type="predicted"/>
<keyword evidence="3" id="KW-1185">Reference proteome</keyword>
<dbReference type="Proteomes" id="UP000494206">
    <property type="component" value="Unassembled WGS sequence"/>
</dbReference>
<name>A0A8S1FFT8_9PELO</name>
<accession>A0A8S1FFT8</accession>
<sequence>MQQEQILLFGNTTQVFQNGVASIHQQNNILARLMENCSLNQCNHHQCTMVMEESNRIFYRMELDHDENKRKVVPLPEEYLRIMARAQAMAENRDENLANGEGNSSEHKRAEKEAVANGNEGSVAEGVEAEERGGVSGMGLENDDKNDLN</sequence>
<protein>
    <submittedName>
        <fullName evidence="2">Uncharacterized protein</fullName>
    </submittedName>
</protein>
<gene>
    <name evidence="2" type="ORF">CBOVIS_LOCUS12928</name>
</gene>
<dbReference type="AlphaFoldDB" id="A0A8S1FFT8"/>